<feature type="domain" description="SAM" evidence="3">
    <location>
        <begin position="304"/>
        <end position="370"/>
    </location>
</feature>
<dbReference type="AlphaFoldDB" id="A0A8S1M833"/>
<feature type="repeat" description="RCC1" evidence="1">
    <location>
        <begin position="375"/>
        <end position="428"/>
    </location>
</feature>
<feature type="compositionally biased region" description="Low complexity" evidence="2">
    <location>
        <begin position="448"/>
        <end position="459"/>
    </location>
</feature>
<sequence length="624" mass="73778">MQQSQLLTFDVFRGIAHFLTIKELLNVQSVSKQMKENVQLALKALLASIGFNSPNTTTPYNIIFRTIFGRETYFWSFDESVKPFKRRHILGMPVKSIQIGLTYTGILTIQNRMYVCLSQEYQEVINQKPNFIIKFQVKQFSTASKGKLIYLKENGDLIVMFENLEEYLIAQNVEFFETSYFQLVAIFTNPQKIPQLPFEQIRAILYQLQDLSPQNCDQALRYKSIILPDNENIMQIAMGSNAIYYLTKTQKVYSSDTKYEQVFDPIIKTVQQNYFDKRSIISIYSGLNYFLALGRENIKSIKEWTNEELQVWLNKIGFSDYVNIVKYNEFTGLEFSTQAVHQDFQINTLGLTNAELQIKLSTEITRAMELQYKDYQLFGWGKNDYGQLAVPLSNNIQFTKVSLPNLEEDDEIIQIECGWKNVAILTHSGKLYLTENQQKQIKREKDIQQQQQQQQQQQDEGGKKRKKSRQEQKDIKDQKEQKEPAQQLQQQQQSKYWSDISKIFVKSNDKREYRHYYVNLSKDYLVVVCSIFDKKTMLNYFPEMLEQKENQKKFKPTLQVIDRILWDIKFNKDDFIVGYEDRFLGIMEVPFTDFINSQVKSHRVQYFKQKGKIVWDRHRRLDLL</sequence>
<dbReference type="Pfam" id="PF04457">
    <property type="entry name" value="MJ1316"/>
    <property type="match status" value="1"/>
</dbReference>
<gene>
    <name evidence="4" type="ORF">PPRIM_AZ9-3.1.T0520029</name>
</gene>
<keyword evidence="5" id="KW-1185">Reference proteome</keyword>
<dbReference type="Proteomes" id="UP000688137">
    <property type="component" value="Unassembled WGS sequence"/>
</dbReference>
<feature type="compositionally biased region" description="Basic and acidic residues" evidence="2">
    <location>
        <begin position="469"/>
        <end position="483"/>
    </location>
</feature>
<dbReference type="InterPro" id="IPR000408">
    <property type="entry name" value="Reg_chr_condens"/>
</dbReference>
<dbReference type="PROSITE" id="PS50012">
    <property type="entry name" value="RCC1_3"/>
    <property type="match status" value="1"/>
</dbReference>
<feature type="compositionally biased region" description="Low complexity" evidence="2">
    <location>
        <begin position="484"/>
        <end position="493"/>
    </location>
</feature>
<evidence type="ECO:0000259" key="3">
    <source>
        <dbReference type="PROSITE" id="PS50105"/>
    </source>
</evidence>
<evidence type="ECO:0000313" key="5">
    <source>
        <dbReference type="Proteomes" id="UP000688137"/>
    </source>
</evidence>
<organism evidence="4 5">
    <name type="scientific">Paramecium primaurelia</name>
    <dbReference type="NCBI Taxonomy" id="5886"/>
    <lineage>
        <taxon>Eukaryota</taxon>
        <taxon>Sar</taxon>
        <taxon>Alveolata</taxon>
        <taxon>Ciliophora</taxon>
        <taxon>Intramacronucleata</taxon>
        <taxon>Oligohymenophorea</taxon>
        <taxon>Peniculida</taxon>
        <taxon>Parameciidae</taxon>
        <taxon>Paramecium</taxon>
    </lineage>
</organism>
<comment type="caution">
    <text evidence="4">The sequence shown here is derived from an EMBL/GenBank/DDBJ whole genome shotgun (WGS) entry which is preliminary data.</text>
</comment>
<dbReference type="InterPro" id="IPR001660">
    <property type="entry name" value="SAM"/>
</dbReference>
<evidence type="ECO:0000256" key="1">
    <source>
        <dbReference type="PROSITE-ProRule" id="PRU00235"/>
    </source>
</evidence>
<reference evidence="4" key="1">
    <citation type="submission" date="2021-01" db="EMBL/GenBank/DDBJ databases">
        <authorList>
            <consortium name="Genoscope - CEA"/>
            <person name="William W."/>
        </authorList>
    </citation>
    <scope>NUCLEOTIDE SEQUENCE</scope>
</reference>
<evidence type="ECO:0000313" key="4">
    <source>
        <dbReference type="EMBL" id="CAD8074001.1"/>
    </source>
</evidence>
<accession>A0A8S1M833</accession>
<proteinExistence type="predicted"/>
<dbReference type="Pfam" id="PF00415">
    <property type="entry name" value="RCC1"/>
    <property type="match status" value="1"/>
</dbReference>
<protein>
    <recommendedName>
        <fullName evidence="3">SAM domain-containing protein</fullName>
    </recommendedName>
</protein>
<dbReference type="PANTHER" id="PTHR46729">
    <property type="entry name" value="LEUKOCYTE RECEPTOR CLUSTER MEMBER 9"/>
    <property type="match status" value="1"/>
</dbReference>
<dbReference type="InterPro" id="IPR040459">
    <property type="entry name" value="MJ1316"/>
</dbReference>
<dbReference type="PANTHER" id="PTHR46729:SF1">
    <property type="entry name" value="LEUKOCYTE RECEPTOR CLUSTER MEMBER 9"/>
    <property type="match status" value="1"/>
</dbReference>
<feature type="region of interest" description="Disordered" evidence="2">
    <location>
        <begin position="443"/>
        <end position="493"/>
    </location>
</feature>
<dbReference type="PROSITE" id="PS50105">
    <property type="entry name" value="SAM_DOMAIN"/>
    <property type="match status" value="1"/>
</dbReference>
<dbReference type="InterPro" id="IPR042653">
    <property type="entry name" value="Leng9"/>
</dbReference>
<evidence type="ECO:0000256" key="2">
    <source>
        <dbReference type="SAM" id="MobiDB-lite"/>
    </source>
</evidence>
<dbReference type="Pfam" id="PF07647">
    <property type="entry name" value="SAM_2"/>
    <property type="match status" value="1"/>
</dbReference>
<dbReference type="OMA" id="NEELQVW"/>
<name>A0A8S1M833_PARPR</name>
<dbReference type="EMBL" id="CAJJDM010000052">
    <property type="protein sequence ID" value="CAD8074001.1"/>
    <property type="molecule type" value="Genomic_DNA"/>
</dbReference>